<protein>
    <recommendedName>
        <fullName evidence="3">Alpha-1,3/1,6-mannosyltransferase ALG2</fullName>
        <ecNumber evidence="3">2.4.1.132</ecNumber>
        <ecNumber evidence="3">2.4.1.257</ecNumber>
    </recommendedName>
    <alternativeName>
        <fullName evidence="3">GDP-Man:Man(1)GlcNAc(2)-PP-Dol alpha-1,3-mannosyltransferase</fullName>
    </alternativeName>
</protein>
<dbReference type="Pfam" id="PF00534">
    <property type="entry name" value="Glycos_transf_1"/>
    <property type="match status" value="1"/>
</dbReference>
<comment type="subcellular location">
    <subcellularLocation>
        <location evidence="3">Endoplasmic reticulum membrane</location>
        <topology evidence="3">Single-pass membrane protein</topology>
    </subcellularLocation>
</comment>
<accession>A0A5N4A3X7</accession>
<organism evidence="5 6">
    <name type="scientific">Photinus pyralis</name>
    <name type="common">Common eastern firefly</name>
    <name type="synonym">Lampyris pyralis</name>
    <dbReference type="NCBI Taxonomy" id="7054"/>
    <lineage>
        <taxon>Eukaryota</taxon>
        <taxon>Metazoa</taxon>
        <taxon>Ecdysozoa</taxon>
        <taxon>Arthropoda</taxon>
        <taxon>Hexapoda</taxon>
        <taxon>Insecta</taxon>
        <taxon>Pterygota</taxon>
        <taxon>Neoptera</taxon>
        <taxon>Endopterygota</taxon>
        <taxon>Coleoptera</taxon>
        <taxon>Polyphaga</taxon>
        <taxon>Elateriformia</taxon>
        <taxon>Elateroidea</taxon>
        <taxon>Lampyridae</taxon>
        <taxon>Lampyrinae</taxon>
        <taxon>Photinus</taxon>
    </lineage>
</organism>
<reference evidence="5 6" key="1">
    <citation type="journal article" date="2018" name="Elife">
        <title>Firefly genomes illuminate parallel origins of bioluminescence in beetles.</title>
        <authorList>
            <person name="Fallon T.R."/>
            <person name="Lower S.E."/>
            <person name="Chang C.H."/>
            <person name="Bessho-Uehara M."/>
            <person name="Martin G.J."/>
            <person name="Bewick A.J."/>
            <person name="Behringer M."/>
            <person name="Debat H.J."/>
            <person name="Wong I."/>
            <person name="Day J.C."/>
            <person name="Suvorov A."/>
            <person name="Silva C.J."/>
            <person name="Stanger-Hall K.F."/>
            <person name="Hall D.W."/>
            <person name="Schmitz R.J."/>
            <person name="Nelson D.R."/>
            <person name="Lewis S.M."/>
            <person name="Shigenobu S."/>
            <person name="Bybee S.M."/>
            <person name="Larracuente A.M."/>
            <person name="Oba Y."/>
            <person name="Weng J.K."/>
        </authorList>
    </citation>
    <scope>NUCLEOTIDE SEQUENCE [LARGE SCALE GENOMIC DNA]</scope>
    <source>
        <strain evidence="5">1611_PpyrPB1</strain>
        <tissue evidence="5">Whole body</tissue>
    </source>
</reference>
<dbReference type="GO" id="GO:0102704">
    <property type="term" value="F:GDP-Man:Man(2)GlcNAc(2)-PP-Dol alpha-1,6-mannosyltransferase activity"/>
    <property type="evidence" value="ECO:0007669"/>
    <property type="project" value="UniProtKB-UniRule"/>
</dbReference>
<dbReference type="EMBL" id="VVIM01000010">
    <property type="protein sequence ID" value="KAB0792035.1"/>
    <property type="molecule type" value="Genomic_DNA"/>
</dbReference>
<evidence type="ECO:0000259" key="4">
    <source>
        <dbReference type="Pfam" id="PF00534"/>
    </source>
</evidence>
<comment type="catalytic activity">
    <reaction evidence="3">
        <text>an alpha-D-Man-(1-&gt;3)-beta-D-Man-(1-&gt;4)-beta-D-GlcNAc-(1-&gt;4)-alpha-D-GlcNAc-diphospho-di-trans,poly-cis-dolichol + GDP-alpha-D-mannose = an alpha-D-Man-(1-&gt;3)-[alpha-D-Man-(1-&gt;6)]-beta-D-Man-(1-&gt;4)-beta-D-GlcNAc-(1-&gt;4)-alpha-D-GlcNAc-diphospho-di-trans,poly-cis-dolichol + GDP + H(+)</text>
        <dbReference type="Rhea" id="RHEA:29519"/>
        <dbReference type="Rhea" id="RHEA-COMP:19513"/>
        <dbReference type="Rhea" id="RHEA-COMP:19515"/>
        <dbReference type="ChEBI" id="CHEBI:15378"/>
        <dbReference type="ChEBI" id="CHEBI:57527"/>
        <dbReference type="ChEBI" id="CHEBI:58189"/>
        <dbReference type="ChEBI" id="CHEBI:132510"/>
        <dbReference type="ChEBI" id="CHEBI:132511"/>
        <dbReference type="EC" id="2.4.1.257"/>
    </reaction>
    <physiologicalReaction direction="left-to-right" evidence="3">
        <dbReference type="Rhea" id="RHEA:29520"/>
    </physiologicalReaction>
</comment>
<gene>
    <name evidence="5" type="ORF">PPYR_13996</name>
</gene>
<dbReference type="Gene3D" id="3.40.50.2000">
    <property type="entry name" value="Glycogen Phosphorylase B"/>
    <property type="match status" value="1"/>
</dbReference>
<comment type="catalytic activity">
    <reaction evidence="3">
        <text>a beta-D-Man-(1-&gt;4)-beta-D-GlcNAc-(1-&gt;4)-alpha-D-GlcNAc-diphospho-di-trans,poly-cis-dolichol + GDP-alpha-D-mannose = an alpha-D-Man-(1-&gt;3)-beta-D-Man-(1-&gt;4)-beta-D-GlcNAc-(1-&gt;4)-alpha-D-GlcNAc-diphospho-di-trans,poly-cis-dolichol + GDP + H(+)</text>
        <dbReference type="Rhea" id="RHEA:29515"/>
        <dbReference type="Rhea" id="RHEA-COMP:19511"/>
        <dbReference type="Rhea" id="RHEA-COMP:19513"/>
        <dbReference type="ChEBI" id="CHEBI:15378"/>
        <dbReference type="ChEBI" id="CHEBI:57527"/>
        <dbReference type="ChEBI" id="CHEBI:58189"/>
        <dbReference type="ChEBI" id="CHEBI:58472"/>
        <dbReference type="ChEBI" id="CHEBI:132510"/>
        <dbReference type="EC" id="2.4.1.132"/>
    </reaction>
    <physiologicalReaction direction="left-to-right" evidence="3">
        <dbReference type="Rhea" id="RHEA:29516"/>
    </physiologicalReaction>
</comment>
<dbReference type="PANTHER" id="PTHR45918:SF1">
    <property type="entry name" value="ALPHA-1,3_1,6-MANNOSYLTRANSFERASE ALG2"/>
    <property type="match status" value="1"/>
</dbReference>
<dbReference type="InterPro" id="IPR027054">
    <property type="entry name" value="ALG2"/>
</dbReference>
<evidence type="ECO:0000256" key="1">
    <source>
        <dbReference type="ARBA" id="ARBA00022676"/>
    </source>
</evidence>
<keyword evidence="2 3" id="KW-0808">Transferase</keyword>
<dbReference type="Proteomes" id="UP000327044">
    <property type="component" value="Unassembled WGS sequence"/>
</dbReference>
<comment type="function">
    <text evidence="3">Mannosylates Man(2)GlcNAc(2)-dolichol diphosphate and Man(1)GlcNAc(2)-dolichol diphosphate to form Man(3)GlcNAc(2)-dolichol diphosphate.</text>
</comment>
<comment type="pathway">
    <text evidence="3">Protein modification; protein glycosylation.</text>
</comment>
<dbReference type="InParanoid" id="A0A5N4A3X7"/>
<evidence type="ECO:0000313" key="5">
    <source>
        <dbReference type="EMBL" id="KAB0792035.1"/>
    </source>
</evidence>
<dbReference type="AlphaFoldDB" id="A0A5N4A3X7"/>
<comment type="similarity">
    <text evidence="3">Belongs to the glycosyltransferase group 1 family.</text>
</comment>
<feature type="domain" description="Glycosyl transferase family 1" evidence="4">
    <location>
        <begin position="209"/>
        <end position="373"/>
    </location>
</feature>
<dbReference type="InterPro" id="IPR001296">
    <property type="entry name" value="Glyco_trans_1"/>
</dbReference>
<dbReference type="EC" id="2.4.1.257" evidence="3"/>
<dbReference type="OrthoDB" id="448893at2759"/>
<dbReference type="UniPathway" id="UPA00378"/>
<sequence length="410" mass="46419">MARELPVCNVAILHDKFRNTPEDRYMVDIALALDEKQTTLSIYTTDSGNGDILDSTSPLDKYIRTVGTWIPSNVCGAFKRMFAVFRSIWLTSKLLIDPPSPEPSVVILDLEPIAILLLSLLSNYKTLYIYHFPHLRCSDHYDKSMCVVPPLLTLKSLRYADEIIVQTKCLREVFQRSFPDITEPLVLTPSYSTGLWNADTIDVRRIIPDLPTNYKLFVAFGKFMERSNFLLILEAIDKLMISADNNLKEELHVVIAGSYRNRSPDYYNKLTETTKGKPFASKISFLKQLPTVHKKTLIQAATAVIHLVDNDLYPGPIVAAMSMAKAIISIDCGFASTVLTHRISGIFIEQDATKLATVIRKVAESPMLKTFLGNMARGKYLTDYSHKTFSDQIFSWCTRSIPDHYRSEDD</sequence>
<evidence type="ECO:0000313" key="6">
    <source>
        <dbReference type="Proteomes" id="UP000327044"/>
    </source>
</evidence>
<dbReference type="GO" id="GO:0004378">
    <property type="term" value="F:GDP-Man:Man(1)GlcNAc(2)-PP-Dol alpha-1,3-mannosyltransferase activity"/>
    <property type="evidence" value="ECO:0007669"/>
    <property type="project" value="UniProtKB-UniRule"/>
</dbReference>
<dbReference type="PANTHER" id="PTHR45918">
    <property type="entry name" value="ALPHA-1,3/1,6-MANNOSYLTRANSFERASE ALG2"/>
    <property type="match status" value="1"/>
</dbReference>
<dbReference type="GO" id="GO:0005789">
    <property type="term" value="C:endoplasmic reticulum membrane"/>
    <property type="evidence" value="ECO:0007669"/>
    <property type="project" value="UniProtKB-SubCell"/>
</dbReference>
<keyword evidence="6" id="KW-1185">Reference proteome</keyword>
<name>A0A5N4A3X7_PHOPY</name>
<comment type="caution">
    <text evidence="5">The sequence shown here is derived from an EMBL/GenBank/DDBJ whole genome shotgun (WGS) entry which is preliminary data.</text>
</comment>
<dbReference type="EC" id="2.4.1.132" evidence="3"/>
<dbReference type="SUPFAM" id="SSF53756">
    <property type="entry name" value="UDP-Glycosyltransferase/glycogen phosphorylase"/>
    <property type="match status" value="1"/>
</dbReference>
<evidence type="ECO:0000256" key="2">
    <source>
        <dbReference type="ARBA" id="ARBA00022679"/>
    </source>
</evidence>
<proteinExistence type="inferred from homology"/>
<keyword evidence="1 3" id="KW-0328">Glycosyltransferase</keyword>
<evidence type="ECO:0000256" key="3">
    <source>
        <dbReference type="RuleBase" id="RU367136"/>
    </source>
</evidence>